<evidence type="ECO:0000313" key="4">
    <source>
        <dbReference type="EMBL" id="QNI32192.1"/>
    </source>
</evidence>
<dbReference type="InterPro" id="IPR035901">
    <property type="entry name" value="GIY-YIG_endonuc_sf"/>
</dbReference>
<dbReference type="Proteomes" id="UP000515312">
    <property type="component" value="Chromosome"/>
</dbReference>
<dbReference type="Gene3D" id="3.40.1440.10">
    <property type="entry name" value="GIY-YIG endonuclease"/>
    <property type="match status" value="1"/>
</dbReference>
<gene>
    <name evidence="4" type="ORF">H7849_24920</name>
</gene>
<dbReference type="SUPFAM" id="SSF82771">
    <property type="entry name" value="GIY-YIG endonuclease"/>
    <property type="match status" value="1"/>
</dbReference>
<name>A0A7G8BI22_9BACT</name>
<dbReference type="EMBL" id="CP060394">
    <property type="protein sequence ID" value="QNI32192.1"/>
    <property type="molecule type" value="Genomic_DNA"/>
</dbReference>
<evidence type="ECO:0000313" key="5">
    <source>
        <dbReference type="Proteomes" id="UP000515312"/>
    </source>
</evidence>
<evidence type="ECO:0000256" key="2">
    <source>
        <dbReference type="SAM" id="MobiDB-lite"/>
    </source>
</evidence>
<dbReference type="Pfam" id="PF01541">
    <property type="entry name" value="GIY-YIG"/>
    <property type="match status" value="1"/>
</dbReference>
<proteinExistence type="inferred from homology"/>
<keyword evidence="5" id="KW-1185">Reference proteome</keyword>
<dbReference type="InterPro" id="IPR050190">
    <property type="entry name" value="UPF0213_domain"/>
</dbReference>
<evidence type="ECO:0000259" key="3">
    <source>
        <dbReference type="PROSITE" id="PS50164"/>
    </source>
</evidence>
<dbReference type="PROSITE" id="PS50164">
    <property type="entry name" value="GIY_YIG"/>
    <property type="match status" value="1"/>
</dbReference>
<dbReference type="InterPro" id="IPR000305">
    <property type="entry name" value="GIY-YIG_endonuc"/>
</dbReference>
<dbReference type="CDD" id="cd10448">
    <property type="entry name" value="GIY-YIG_unchar_3"/>
    <property type="match status" value="1"/>
</dbReference>
<feature type="region of interest" description="Disordered" evidence="2">
    <location>
        <begin position="91"/>
        <end position="115"/>
    </location>
</feature>
<feature type="compositionally biased region" description="Polar residues" evidence="2">
    <location>
        <begin position="91"/>
        <end position="100"/>
    </location>
</feature>
<dbReference type="PANTHER" id="PTHR34477">
    <property type="entry name" value="UPF0213 PROTEIN YHBQ"/>
    <property type="match status" value="1"/>
</dbReference>
<comment type="similarity">
    <text evidence="1">Belongs to the UPF0213 family.</text>
</comment>
<dbReference type="PANTHER" id="PTHR34477:SF5">
    <property type="entry name" value="BSL5627 PROTEIN"/>
    <property type="match status" value="1"/>
</dbReference>
<organism evidence="4 5">
    <name type="scientific">Alloacidobacterium dinghuense</name>
    <dbReference type="NCBI Taxonomy" id="2763107"/>
    <lineage>
        <taxon>Bacteria</taxon>
        <taxon>Pseudomonadati</taxon>
        <taxon>Acidobacteriota</taxon>
        <taxon>Terriglobia</taxon>
        <taxon>Terriglobales</taxon>
        <taxon>Acidobacteriaceae</taxon>
        <taxon>Alloacidobacterium</taxon>
    </lineage>
</organism>
<accession>A0A7G8BI22</accession>
<feature type="domain" description="GIY-YIG" evidence="3">
    <location>
        <begin position="6"/>
        <end position="84"/>
    </location>
</feature>
<reference evidence="4 5" key="1">
    <citation type="submission" date="2020-08" db="EMBL/GenBank/DDBJ databases">
        <title>Edaphobacter telluris sp. nov. and Acidobacterium dinghuensis sp. nov., two acidobacteria isolated from forest soil.</title>
        <authorList>
            <person name="Fu J."/>
            <person name="Qiu L."/>
        </authorList>
    </citation>
    <scope>NUCLEOTIDE SEQUENCE [LARGE SCALE GENOMIC DNA]</scope>
    <source>
        <strain evidence="4">4Y35</strain>
    </source>
</reference>
<dbReference type="AlphaFoldDB" id="A0A7G8BI22"/>
<protein>
    <submittedName>
        <fullName evidence="4">GIY-YIG nuclease family protein</fullName>
    </submittedName>
</protein>
<dbReference type="KEGG" id="adin:H7849_24920"/>
<dbReference type="RefSeq" id="WP_186743147.1">
    <property type="nucleotide sequence ID" value="NZ_CP060394.1"/>
</dbReference>
<evidence type="ECO:0000256" key="1">
    <source>
        <dbReference type="ARBA" id="ARBA00007435"/>
    </source>
</evidence>
<sequence>MQMGQASFYVYIAASRTRVLYLGITRNLKRRMHGHRDPKNEEIPAFALRNRCNRLVWFENHVSPESAIARETQLKSWSRAQKLALVANENPSWNDFSENSGKAKPVKPLRELGSR</sequence>